<gene>
    <name evidence="19" type="ORF">WR25_20697</name>
</gene>
<feature type="compositionally biased region" description="Basic and acidic residues" evidence="15">
    <location>
        <begin position="958"/>
        <end position="971"/>
    </location>
</feature>
<feature type="domain" description="Guanylate cyclase" evidence="18">
    <location>
        <begin position="741"/>
        <end position="871"/>
    </location>
</feature>
<keyword evidence="7" id="KW-0547">Nucleotide-binding</keyword>
<dbReference type="GO" id="GO:0005525">
    <property type="term" value="F:GTP binding"/>
    <property type="evidence" value="ECO:0007669"/>
    <property type="project" value="UniProtKB-KW"/>
</dbReference>
<dbReference type="PANTHER" id="PTHR11920">
    <property type="entry name" value="GUANYLYL CYCLASE"/>
    <property type="match status" value="1"/>
</dbReference>
<dbReference type="EMBL" id="LIAE01010673">
    <property type="protein sequence ID" value="PAV56903.1"/>
    <property type="molecule type" value="Genomic_DNA"/>
</dbReference>
<evidence type="ECO:0000256" key="7">
    <source>
        <dbReference type="ARBA" id="ARBA00022741"/>
    </source>
</evidence>
<organism evidence="19 20">
    <name type="scientific">Diploscapter pachys</name>
    <dbReference type="NCBI Taxonomy" id="2018661"/>
    <lineage>
        <taxon>Eukaryota</taxon>
        <taxon>Metazoa</taxon>
        <taxon>Ecdysozoa</taxon>
        <taxon>Nematoda</taxon>
        <taxon>Chromadorea</taxon>
        <taxon>Rhabditida</taxon>
        <taxon>Rhabditina</taxon>
        <taxon>Rhabditomorpha</taxon>
        <taxon>Rhabditoidea</taxon>
        <taxon>Rhabditidae</taxon>
        <taxon>Diploscapter</taxon>
    </lineage>
</organism>
<dbReference type="AlphaFoldDB" id="A0A2A2J5Q2"/>
<dbReference type="InterPro" id="IPR028082">
    <property type="entry name" value="Peripla_BP_I"/>
</dbReference>
<keyword evidence="4" id="KW-1003">Cell membrane</keyword>
<name>A0A2A2J5Q2_9BILA</name>
<dbReference type="InterPro" id="IPR011009">
    <property type="entry name" value="Kinase-like_dom_sf"/>
</dbReference>
<dbReference type="STRING" id="2018661.A0A2A2J5Q2"/>
<evidence type="ECO:0000256" key="11">
    <source>
        <dbReference type="ARBA" id="ARBA00023136"/>
    </source>
</evidence>
<evidence type="ECO:0000256" key="16">
    <source>
        <dbReference type="SAM" id="Phobius"/>
    </source>
</evidence>
<dbReference type="GO" id="GO:0004672">
    <property type="term" value="F:protein kinase activity"/>
    <property type="evidence" value="ECO:0007669"/>
    <property type="project" value="InterPro"/>
</dbReference>
<evidence type="ECO:0000256" key="9">
    <source>
        <dbReference type="ARBA" id="ARBA00022989"/>
    </source>
</evidence>
<keyword evidence="12" id="KW-0325">Glycoprotein</keyword>
<proteinExistence type="predicted"/>
<dbReference type="InterPro" id="IPR000719">
    <property type="entry name" value="Prot_kinase_dom"/>
</dbReference>
<evidence type="ECO:0000256" key="8">
    <source>
        <dbReference type="ARBA" id="ARBA00022842"/>
    </source>
</evidence>
<dbReference type="GO" id="GO:0004383">
    <property type="term" value="F:guanylate cyclase activity"/>
    <property type="evidence" value="ECO:0007669"/>
    <property type="project" value="UniProtKB-EC"/>
</dbReference>
<dbReference type="FunFam" id="3.30.70.1230:FF:000035">
    <property type="entry name" value="Guanylate cyclase"/>
    <property type="match status" value="1"/>
</dbReference>
<evidence type="ECO:0000256" key="14">
    <source>
        <dbReference type="ARBA" id="ARBA00023293"/>
    </source>
</evidence>
<dbReference type="PROSITE" id="PS50011">
    <property type="entry name" value="PROTEIN_KINASE_DOM"/>
    <property type="match status" value="1"/>
</dbReference>
<dbReference type="Pfam" id="PF00211">
    <property type="entry name" value="Guanylate_cyc"/>
    <property type="match status" value="1"/>
</dbReference>
<evidence type="ECO:0000256" key="5">
    <source>
        <dbReference type="ARBA" id="ARBA00022692"/>
    </source>
</evidence>
<reference evidence="19 20" key="1">
    <citation type="journal article" date="2017" name="Curr. Biol.">
        <title>Genome architecture and evolution of a unichromosomal asexual nematode.</title>
        <authorList>
            <person name="Fradin H."/>
            <person name="Zegar C."/>
            <person name="Gutwein M."/>
            <person name="Lucas J."/>
            <person name="Kovtun M."/>
            <person name="Corcoran D."/>
            <person name="Baugh L.R."/>
            <person name="Kiontke K."/>
            <person name="Gunsalus K."/>
            <person name="Fitch D.H."/>
            <person name="Piano F."/>
        </authorList>
    </citation>
    <scope>NUCLEOTIDE SEQUENCE [LARGE SCALE GENOMIC DNA]</scope>
    <source>
        <strain evidence="19">PF1309</strain>
    </source>
</reference>
<keyword evidence="10" id="KW-0342">GTP-binding</keyword>
<feature type="domain" description="Protein kinase" evidence="17">
    <location>
        <begin position="364"/>
        <end position="671"/>
    </location>
</feature>
<protein>
    <recommendedName>
        <fullName evidence="3">guanylate cyclase</fullName>
        <ecNumber evidence="3">4.6.1.2</ecNumber>
    </recommendedName>
</protein>
<dbReference type="SUPFAM" id="SSF53822">
    <property type="entry name" value="Periplasmic binding protein-like I"/>
    <property type="match status" value="1"/>
</dbReference>
<dbReference type="GO" id="GO:0007168">
    <property type="term" value="P:receptor guanylyl cyclase signaling pathway"/>
    <property type="evidence" value="ECO:0007669"/>
    <property type="project" value="TreeGrafter"/>
</dbReference>
<comment type="caution">
    <text evidence="19">The sequence shown here is derived from an EMBL/GenBank/DDBJ whole genome shotgun (WGS) entry which is preliminary data.</text>
</comment>
<dbReference type="GO" id="GO:0001653">
    <property type="term" value="F:peptide receptor activity"/>
    <property type="evidence" value="ECO:0007669"/>
    <property type="project" value="TreeGrafter"/>
</dbReference>
<dbReference type="GO" id="GO:0035556">
    <property type="term" value="P:intracellular signal transduction"/>
    <property type="evidence" value="ECO:0007669"/>
    <property type="project" value="InterPro"/>
</dbReference>
<dbReference type="Gene3D" id="3.40.50.2300">
    <property type="match status" value="1"/>
</dbReference>
<evidence type="ECO:0000256" key="6">
    <source>
        <dbReference type="ARBA" id="ARBA00022723"/>
    </source>
</evidence>
<dbReference type="Gene3D" id="6.10.250.780">
    <property type="match status" value="1"/>
</dbReference>
<keyword evidence="8" id="KW-0460">Magnesium</keyword>
<keyword evidence="6" id="KW-0479">Metal-binding</keyword>
<dbReference type="GO" id="GO:0009266">
    <property type="term" value="P:response to temperature stimulus"/>
    <property type="evidence" value="ECO:0007669"/>
    <property type="project" value="UniProtKB-ARBA"/>
</dbReference>
<keyword evidence="13" id="KW-0456">Lyase</keyword>
<evidence type="ECO:0000259" key="17">
    <source>
        <dbReference type="PROSITE" id="PS50011"/>
    </source>
</evidence>
<dbReference type="GO" id="GO:0009581">
    <property type="term" value="P:detection of external stimulus"/>
    <property type="evidence" value="ECO:0007669"/>
    <property type="project" value="UniProtKB-ARBA"/>
</dbReference>
<comment type="subcellular location">
    <subcellularLocation>
        <location evidence="2">Cell membrane</location>
        <topology evidence="2">Single-pass membrane protein</topology>
    </subcellularLocation>
</comment>
<dbReference type="SUPFAM" id="SSF56112">
    <property type="entry name" value="Protein kinase-like (PK-like)"/>
    <property type="match status" value="1"/>
</dbReference>
<dbReference type="SMART" id="SM00220">
    <property type="entry name" value="S_TKc"/>
    <property type="match status" value="1"/>
</dbReference>
<evidence type="ECO:0000313" key="19">
    <source>
        <dbReference type="EMBL" id="PAV56903.1"/>
    </source>
</evidence>
<dbReference type="GO" id="GO:0043005">
    <property type="term" value="C:neuron projection"/>
    <property type="evidence" value="ECO:0007669"/>
    <property type="project" value="UniProtKB-ARBA"/>
</dbReference>
<keyword evidence="5 16" id="KW-0812">Transmembrane</keyword>
<dbReference type="InterPro" id="IPR001054">
    <property type="entry name" value="A/G_cyclase"/>
</dbReference>
<evidence type="ECO:0000259" key="18">
    <source>
        <dbReference type="PROSITE" id="PS50125"/>
    </source>
</evidence>
<evidence type="ECO:0000256" key="15">
    <source>
        <dbReference type="SAM" id="MobiDB-lite"/>
    </source>
</evidence>
<feature type="transmembrane region" description="Helical" evidence="16">
    <location>
        <begin position="325"/>
        <end position="345"/>
    </location>
</feature>
<dbReference type="SMART" id="SM00044">
    <property type="entry name" value="CYCc"/>
    <property type="match status" value="1"/>
</dbReference>
<keyword evidence="11 16" id="KW-0472">Membrane</keyword>
<comment type="catalytic activity">
    <reaction evidence="1">
        <text>GTP = 3',5'-cyclic GMP + diphosphate</text>
        <dbReference type="Rhea" id="RHEA:13665"/>
        <dbReference type="ChEBI" id="CHEBI:33019"/>
        <dbReference type="ChEBI" id="CHEBI:37565"/>
        <dbReference type="ChEBI" id="CHEBI:57746"/>
        <dbReference type="EC" id="4.6.1.2"/>
    </reaction>
</comment>
<dbReference type="OrthoDB" id="1890790at2759"/>
<dbReference type="SUPFAM" id="SSF55073">
    <property type="entry name" value="Nucleotide cyclase"/>
    <property type="match status" value="1"/>
</dbReference>
<evidence type="ECO:0000256" key="4">
    <source>
        <dbReference type="ARBA" id="ARBA00022475"/>
    </source>
</evidence>
<evidence type="ECO:0000256" key="10">
    <source>
        <dbReference type="ARBA" id="ARBA00023134"/>
    </source>
</evidence>
<keyword evidence="9 16" id="KW-1133">Transmembrane helix</keyword>
<dbReference type="CDD" id="cd07302">
    <property type="entry name" value="CHD"/>
    <property type="match status" value="1"/>
</dbReference>
<dbReference type="InterPro" id="IPR050401">
    <property type="entry name" value="Cyclic_nucleotide_synthase"/>
</dbReference>
<dbReference type="InterPro" id="IPR029787">
    <property type="entry name" value="Nucleotide_cyclase"/>
</dbReference>
<dbReference type="GO" id="GO:0005886">
    <property type="term" value="C:plasma membrane"/>
    <property type="evidence" value="ECO:0007669"/>
    <property type="project" value="UniProtKB-SubCell"/>
</dbReference>
<evidence type="ECO:0000256" key="12">
    <source>
        <dbReference type="ARBA" id="ARBA00023180"/>
    </source>
</evidence>
<dbReference type="GO" id="GO:0042330">
    <property type="term" value="P:taxis"/>
    <property type="evidence" value="ECO:0007669"/>
    <property type="project" value="UniProtKB-ARBA"/>
</dbReference>
<evidence type="ECO:0000313" key="20">
    <source>
        <dbReference type="Proteomes" id="UP000218231"/>
    </source>
</evidence>
<keyword evidence="20" id="KW-1185">Reference proteome</keyword>
<dbReference type="PANTHER" id="PTHR11920:SF485">
    <property type="entry name" value="RECEPTOR-TYPE GUANYLATE CYCLASE DAF-11"/>
    <property type="match status" value="1"/>
</dbReference>
<accession>A0A2A2J5Q2</accession>
<dbReference type="GO" id="GO:0004016">
    <property type="term" value="F:adenylate cyclase activity"/>
    <property type="evidence" value="ECO:0007669"/>
    <property type="project" value="TreeGrafter"/>
</dbReference>
<dbReference type="GO" id="GO:0046872">
    <property type="term" value="F:metal ion binding"/>
    <property type="evidence" value="ECO:0007669"/>
    <property type="project" value="UniProtKB-KW"/>
</dbReference>
<evidence type="ECO:0000256" key="1">
    <source>
        <dbReference type="ARBA" id="ARBA00001436"/>
    </source>
</evidence>
<dbReference type="GO" id="GO:0005524">
    <property type="term" value="F:ATP binding"/>
    <property type="evidence" value="ECO:0007669"/>
    <property type="project" value="InterPro"/>
</dbReference>
<sequence>MTISSTVNVAENIFGVLHAFNWFKVGFIYCSDCYGGDEGHASQNMGNITSFLEKRDIEITISRDLSDHKNGPINFTAELENFSSKTRSTITFFANSKAFHISVIVALLGNNLADYTDYLQAMNSLGYKTDEYCSILILSQYNYNNVSLPWTNQEGENQSELVKLFHGNVVLYNNYYARDSDKQVDKLTEFLTDEGLPYDLNTMVYTHLYESMWMYNAYKIYAFDNEDLSIANLTKAVDDTPGPFGLYIQLNNNTQRIAEFSVAIINASLPEVQYFKKLGNLNLSPTCKDGSPCLTFQLDKSSYQPIEQMPVCGFHGEHCDQMTTVMIIAILVAVALVAATLFYVCRKMRSAETAAMPWAIAYDKIKFIHLDNSAIGSVKLESDDSGTRELASLDQNIVYAEKYHLRERLTFDKTEWNILFEMKQSQHDNINTFFGLCFEKSNDILFTIWSQCFRGTLEEVIFTKQQESGISFDENFRGAFVRDILKALEYLHSSNVYYHGSLTPNQCLIDSHWILKLTGFGMTRLLCRWRNNSIISTFGGKPLIPNRDLHYYAPELRKQLRTLVYGNRSDAFLLPPRLGQHADMYSFGVILYEILFRERTFVELPDVPVGEDENAIVCEQAEDLIPPHPEFSKDTSKAHPDTISLIQKCFSEQPELRPDAGLARKITDATLKMTGSLVDQMMKNMEQYTTGLEKLVEERTSQLDEEQKRADGLLMELLPRSVAEELKVGRRVNAKNYKSCTVLYSDIVGFTALCSESKPMEVVALLSGMYQNFDLIIGEHEGYKIETIGDAYCVASGIPSPSKSEHVKNIATIALLQREFLYDFEIPHREGRYLHCRWGFNTGPVFTGVVGIKAPRYCVFGPTVSIAAKMESSGQPDKIQMGLRSHQGIGTLLTNWLDGVEDLLKSDRSVYAKALSTIETADPLSFPKEVTNPTSESSPQLQFLLEENSESAISGVEEGGHRELEHAEEAL</sequence>
<dbReference type="Gene3D" id="3.30.70.1230">
    <property type="entry name" value="Nucleotide cyclase"/>
    <property type="match status" value="1"/>
</dbReference>
<dbReference type="Pfam" id="PF00069">
    <property type="entry name" value="Pkinase"/>
    <property type="match status" value="1"/>
</dbReference>
<dbReference type="Proteomes" id="UP000218231">
    <property type="component" value="Unassembled WGS sequence"/>
</dbReference>
<dbReference type="GO" id="GO:0009582">
    <property type="term" value="P:detection of abiotic stimulus"/>
    <property type="evidence" value="ECO:0007669"/>
    <property type="project" value="UniProtKB-ARBA"/>
</dbReference>
<feature type="region of interest" description="Disordered" evidence="15">
    <location>
        <begin position="952"/>
        <end position="971"/>
    </location>
</feature>
<evidence type="ECO:0000256" key="13">
    <source>
        <dbReference type="ARBA" id="ARBA00023239"/>
    </source>
</evidence>
<keyword evidence="14" id="KW-0141">cGMP biosynthesis</keyword>
<dbReference type="Gene3D" id="1.10.510.10">
    <property type="entry name" value="Transferase(Phosphotransferase) domain 1"/>
    <property type="match status" value="1"/>
</dbReference>
<evidence type="ECO:0000256" key="2">
    <source>
        <dbReference type="ARBA" id="ARBA00004162"/>
    </source>
</evidence>
<dbReference type="EC" id="4.6.1.2" evidence="3"/>
<evidence type="ECO:0000256" key="3">
    <source>
        <dbReference type="ARBA" id="ARBA00012202"/>
    </source>
</evidence>
<dbReference type="PROSITE" id="PS50125">
    <property type="entry name" value="GUANYLATE_CYCLASE_2"/>
    <property type="match status" value="1"/>
</dbReference>